<feature type="signal peptide" evidence="1">
    <location>
        <begin position="1"/>
        <end position="19"/>
    </location>
</feature>
<organism evidence="2 3">
    <name type="scientific">Trema orientale</name>
    <name type="common">Charcoal tree</name>
    <name type="synonym">Celtis orientalis</name>
    <dbReference type="NCBI Taxonomy" id="63057"/>
    <lineage>
        <taxon>Eukaryota</taxon>
        <taxon>Viridiplantae</taxon>
        <taxon>Streptophyta</taxon>
        <taxon>Embryophyta</taxon>
        <taxon>Tracheophyta</taxon>
        <taxon>Spermatophyta</taxon>
        <taxon>Magnoliopsida</taxon>
        <taxon>eudicotyledons</taxon>
        <taxon>Gunneridae</taxon>
        <taxon>Pentapetalae</taxon>
        <taxon>rosids</taxon>
        <taxon>fabids</taxon>
        <taxon>Rosales</taxon>
        <taxon>Cannabaceae</taxon>
        <taxon>Trema</taxon>
    </lineage>
</organism>
<feature type="chain" id="PRO_5015171587" evidence="1">
    <location>
        <begin position="20"/>
        <end position="107"/>
    </location>
</feature>
<protein>
    <submittedName>
        <fullName evidence="2">Uncharacterized protein</fullName>
    </submittedName>
</protein>
<keyword evidence="3" id="KW-1185">Reference proteome</keyword>
<dbReference type="EMBL" id="JXTC01000018">
    <property type="protein sequence ID" value="PON99453.1"/>
    <property type="molecule type" value="Genomic_DNA"/>
</dbReference>
<comment type="caution">
    <text evidence="2">The sequence shown here is derived from an EMBL/GenBank/DDBJ whole genome shotgun (WGS) entry which is preliminary data.</text>
</comment>
<gene>
    <name evidence="2" type="ORF">TorRG33x02_046200</name>
</gene>
<reference evidence="3" key="1">
    <citation type="submission" date="2016-06" db="EMBL/GenBank/DDBJ databases">
        <title>Parallel loss of symbiosis genes in relatives of nitrogen-fixing non-legume Parasponia.</title>
        <authorList>
            <person name="Van Velzen R."/>
            <person name="Holmer R."/>
            <person name="Bu F."/>
            <person name="Rutten L."/>
            <person name="Van Zeijl A."/>
            <person name="Liu W."/>
            <person name="Santuari L."/>
            <person name="Cao Q."/>
            <person name="Sharma T."/>
            <person name="Shen D."/>
            <person name="Roswanjaya Y."/>
            <person name="Wardhani T."/>
            <person name="Kalhor M.S."/>
            <person name="Jansen J."/>
            <person name="Van den Hoogen J."/>
            <person name="Gungor B."/>
            <person name="Hartog M."/>
            <person name="Hontelez J."/>
            <person name="Verver J."/>
            <person name="Yang W.-C."/>
            <person name="Schijlen E."/>
            <person name="Repin R."/>
            <person name="Schilthuizen M."/>
            <person name="Schranz E."/>
            <person name="Heidstra R."/>
            <person name="Miyata K."/>
            <person name="Fedorova E."/>
            <person name="Kohlen W."/>
            <person name="Bisseling T."/>
            <person name="Smit S."/>
            <person name="Geurts R."/>
        </authorList>
    </citation>
    <scope>NUCLEOTIDE SEQUENCE [LARGE SCALE GENOMIC DNA]</scope>
    <source>
        <strain evidence="3">cv. RG33-2</strain>
    </source>
</reference>
<accession>A0A2P5FNY8</accession>
<evidence type="ECO:0000313" key="2">
    <source>
        <dbReference type="EMBL" id="PON99453.1"/>
    </source>
</evidence>
<dbReference type="InParanoid" id="A0A2P5FNY8"/>
<keyword evidence="1" id="KW-0732">Signal</keyword>
<dbReference type="AlphaFoldDB" id="A0A2P5FNY8"/>
<name>A0A2P5FNY8_TREOI</name>
<dbReference type="OrthoDB" id="10272583at2759"/>
<sequence>MIKACDFALLGFFLHTIRFFKICIRPPNAIITTALDAGIHTNWSLQMQYMNEKRMSQNTGWKNFRCSKSKFHQYQIHITTLCPNLEFKFRFVHFLRSTDQIYKLQPT</sequence>
<proteinExistence type="predicted"/>
<evidence type="ECO:0000313" key="3">
    <source>
        <dbReference type="Proteomes" id="UP000237000"/>
    </source>
</evidence>
<evidence type="ECO:0000256" key="1">
    <source>
        <dbReference type="SAM" id="SignalP"/>
    </source>
</evidence>
<dbReference type="Proteomes" id="UP000237000">
    <property type="component" value="Unassembled WGS sequence"/>
</dbReference>